<dbReference type="GO" id="GO:0003700">
    <property type="term" value="F:DNA-binding transcription factor activity"/>
    <property type="evidence" value="ECO:0007669"/>
    <property type="project" value="InterPro"/>
</dbReference>
<dbReference type="SUPFAM" id="SSF46785">
    <property type="entry name" value="Winged helix' DNA-binding domain"/>
    <property type="match status" value="1"/>
</dbReference>
<proteinExistence type="inferred from homology"/>
<dbReference type="EMBL" id="AMZH03000216">
    <property type="protein sequence ID" value="RRT84873.1"/>
    <property type="molecule type" value="Genomic_DNA"/>
</dbReference>
<sequence>MVNDPRTDCLIRWGKGNNSFLVGNPSDFSQFLLPTYFKHSNFASFVRQLNTYVGVASSVSLPAGDPSKSHLLLIMSVFYCCVQGFRKVDPDRWEFAHHLFLRGQIHLLPHIIRRSKKSHVGLCAGSSSSRSGETKGDVEGEAEKTLLQELYRLRQEQRAIDEELQVMSRRLQATERRPHQMMSFLIKMAEDPESLSGLVISKKQQSAAAKKRRLAAAAHAINDGVFLLPSLLVPGTEQTVIEPFGTGSDRMSIEEVKPFAFVPDVSVIHSYDAELGSLAAAPEASIIGCNPASGISFLPDFALSTRSSSSETTTAAAAFPFSLLGHGFC</sequence>
<accession>A0A427B8V9</accession>
<comment type="subcellular location">
    <subcellularLocation>
        <location evidence="1">Nucleus</location>
    </subcellularLocation>
</comment>
<dbReference type="Gene3D" id="1.10.10.10">
    <property type="entry name" value="Winged helix-like DNA-binding domain superfamily/Winged helix DNA-binding domain"/>
    <property type="match status" value="1"/>
</dbReference>
<dbReference type="GO" id="GO:0006357">
    <property type="term" value="P:regulation of transcription by RNA polymerase II"/>
    <property type="evidence" value="ECO:0007669"/>
    <property type="project" value="TreeGrafter"/>
</dbReference>
<evidence type="ECO:0000313" key="9">
    <source>
        <dbReference type="EMBL" id="RRT84873.1"/>
    </source>
</evidence>
<organism evidence="9 10">
    <name type="scientific">Ensete ventricosum</name>
    <name type="common">Abyssinian banana</name>
    <name type="synonym">Musa ensete</name>
    <dbReference type="NCBI Taxonomy" id="4639"/>
    <lineage>
        <taxon>Eukaryota</taxon>
        <taxon>Viridiplantae</taxon>
        <taxon>Streptophyta</taxon>
        <taxon>Embryophyta</taxon>
        <taxon>Tracheophyta</taxon>
        <taxon>Spermatophyta</taxon>
        <taxon>Magnoliopsida</taxon>
        <taxon>Liliopsida</taxon>
        <taxon>Zingiberales</taxon>
        <taxon>Musaceae</taxon>
        <taxon>Ensete</taxon>
    </lineage>
</organism>
<comment type="subunit">
    <text evidence="2">Homotrimer.</text>
</comment>
<dbReference type="InterPro" id="IPR036388">
    <property type="entry name" value="WH-like_DNA-bd_sf"/>
</dbReference>
<dbReference type="InterPro" id="IPR000232">
    <property type="entry name" value="HSF_DNA-bd"/>
</dbReference>
<keyword evidence="5" id="KW-0238">DNA-binding</keyword>
<dbReference type="GO" id="GO:0034605">
    <property type="term" value="P:cellular response to heat"/>
    <property type="evidence" value="ECO:0007669"/>
    <property type="project" value="TreeGrafter"/>
</dbReference>
<comment type="caution">
    <text evidence="9">The sequence shown here is derived from an EMBL/GenBank/DDBJ whole genome shotgun (WGS) entry which is preliminary data.</text>
</comment>
<evidence type="ECO:0000313" key="10">
    <source>
        <dbReference type="Proteomes" id="UP000287651"/>
    </source>
</evidence>
<keyword evidence="3" id="KW-0597">Phosphoprotein</keyword>
<evidence type="ECO:0000256" key="4">
    <source>
        <dbReference type="ARBA" id="ARBA00023016"/>
    </source>
</evidence>
<dbReference type="InterPro" id="IPR036390">
    <property type="entry name" value="WH_DNA-bd_sf"/>
</dbReference>
<dbReference type="Pfam" id="PF00447">
    <property type="entry name" value="HSF_DNA-bind"/>
    <property type="match status" value="1"/>
</dbReference>
<dbReference type="GO" id="GO:0005634">
    <property type="term" value="C:nucleus"/>
    <property type="evidence" value="ECO:0007669"/>
    <property type="project" value="UniProtKB-SubCell"/>
</dbReference>
<dbReference type="GO" id="GO:0000978">
    <property type="term" value="F:RNA polymerase II cis-regulatory region sequence-specific DNA binding"/>
    <property type="evidence" value="ECO:0007669"/>
    <property type="project" value="TreeGrafter"/>
</dbReference>
<protein>
    <recommendedName>
        <fullName evidence="8">HSF-type DNA-binding domain-containing protein</fullName>
    </recommendedName>
</protein>
<evidence type="ECO:0000256" key="5">
    <source>
        <dbReference type="ARBA" id="ARBA00023125"/>
    </source>
</evidence>
<name>A0A427B8V9_ENSVE</name>
<evidence type="ECO:0000256" key="6">
    <source>
        <dbReference type="ARBA" id="ARBA00023242"/>
    </source>
</evidence>
<evidence type="ECO:0000259" key="8">
    <source>
        <dbReference type="SMART" id="SM00415"/>
    </source>
</evidence>
<dbReference type="AlphaFoldDB" id="A0A427B8V9"/>
<evidence type="ECO:0000256" key="2">
    <source>
        <dbReference type="ARBA" id="ARBA00011233"/>
    </source>
</evidence>
<keyword evidence="4" id="KW-0346">Stress response</keyword>
<keyword evidence="6" id="KW-0539">Nucleus</keyword>
<dbReference type="Proteomes" id="UP000287651">
    <property type="component" value="Unassembled WGS sequence"/>
</dbReference>
<reference evidence="9 10" key="1">
    <citation type="journal article" date="2014" name="Agronomy (Basel)">
        <title>A Draft Genome Sequence for Ensete ventricosum, the Drought-Tolerant Tree Against Hunger.</title>
        <authorList>
            <person name="Harrison J."/>
            <person name="Moore K.A."/>
            <person name="Paszkiewicz K."/>
            <person name="Jones T."/>
            <person name="Grant M."/>
            <person name="Ambacheew D."/>
            <person name="Muzemil S."/>
            <person name="Studholme D.J."/>
        </authorList>
    </citation>
    <scope>NUCLEOTIDE SEQUENCE [LARGE SCALE GENOMIC DNA]</scope>
</reference>
<feature type="domain" description="HSF-type DNA-binding" evidence="8">
    <location>
        <begin position="1"/>
        <end position="114"/>
    </location>
</feature>
<evidence type="ECO:0000256" key="7">
    <source>
        <dbReference type="RuleBase" id="RU004020"/>
    </source>
</evidence>
<dbReference type="PANTHER" id="PTHR10015:SF332">
    <property type="entry name" value="HEAT STRESS TRANSCRIPTION FACTOR C-1"/>
    <property type="match status" value="1"/>
</dbReference>
<evidence type="ECO:0000256" key="3">
    <source>
        <dbReference type="ARBA" id="ARBA00022553"/>
    </source>
</evidence>
<dbReference type="SMART" id="SM00415">
    <property type="entry name" value="HSF"/>
    <property type="match status" value="1"/>
</dbReference>
<evidence type="ECO:0000256" key="1">
    <source>
        <dbReference type="ARBA" id="ARBA00004123"/>
    </source>
</evidence>
<comment type="similarity">
    <text evidence="7">Belongs to the HSF family.</text>
</comment>
<dbReference type="PANTHER" id="PTHR10015">
    <property type="entry name" value="HEAT SHOCK TRANSCRIPTION FACTOR"/>
    <property type="match status" value="1"/>
</dbReference>
<gene>
    <name evidence="9" type="ORF">B296_00002235</name>
</gene>